<keyword evidence="4" id="KW-1185">Reference proteome</keyword>
<organism evidence="3 4">
    <name type="scientific">Loktanella gaetbuli</name>
    <dbReference type="NCBI Taxonomy" id="2881335"/>
    <lineage>
        <taxon>Bacteria</taxon>
        <taxon>Pseudomonadati</taxon>
        <taxon>Pseudomonadota</taxon>
        <taxon>Alphaproteobacteria</taxon>
        <taxon>Rhodobacterales</taxon>
        <taxon>Roseobacteraceae</taxon>
        <taxon>Loktanella</taxon>
    </lineage>
</organism>
<evidence type="ECO:0000313" key="3">
    <source>
        <dbReference type="EMBL" id="MCB5199739.1"/>
    </source>
</evidence>
<accession>A0ABS8BVX9</accession>
<comment type="caution">
    <text evidence="3">The sequence shown here is derived from an EMBL/GenBank/DDBJ whole genome shotgun (WGS) entry which is preliminary data.</text>
</comment>
<keyword evidence="1 2" id="KW-0732">Signal</keyword>
<sequence>MKWAAVACMLAGPATAQQITAAQFEAPTTRYDHGVLGDAVEWGDLRIVTTNGSYRFTLPEQQVYEDLVPRLWDVTGDGLPDVVVVQTDIARGARLLVFGLVDGVPQAITATPYIGQTQRWLAPLGAADFDGDGRIEVALVDRPHLARTLQFWRPAEGVMELVAALPGVTNHRIGDAVIPGGVACDGRTAVLLSGDWGRVIGVRFDGGVPVARDLGPNGPGAVDAALACPR</sequence>
<feature type="signal peptide" evidence="2">
    <location>
        <begin position="1"/>
        <end position="16"/>
    </location>
</feature>
<reference evidence="3" key="1">
    <citation type="submission" date="2021-10" db="EMBL/GenBank/DDBJ databases">
        <title>Loktanella gaetbuli sp. nov., isolated from a tidal flat.</title>
        <authorList>
            <person name="Park S."/>
            <person name="Yoon J.-H."/>
        </authorList>
    </citation>
    <scope>NUCLEOTIDE SEQUENCE</scope>
    <source>
        <strain evidence="3">TSTF-M6</strain>
    </source>
</reference>
<dbReference type="InterPro" id="IPR013517">
    <property type="entry name" value="FG-GAP"/>
</dbReference>
<dbReference type="Proteomes" id="UP001138961">
    <property type="component" value="Unassembled WGS sequence"/>
</dbReference>
<dbReference type="Pfam" id="PF13517">
    <property type="entry name" value="FG-GAP_3"/>
    <property type="match status" value="1"/>
</dbReference>
<evidence type="ECO:0000256" key="2">
    <source>
        <dbReference type="SAM" id="SignalP"/>
    </source>
</evidence>
<dbReference type="SUPFAM" id="SSF69318">
    <property type="entry name" value="Integrin alpha N-terminal domain"/>
    <property type="match status" value="1"/>
</dbReference>
<name>A0ABS8BVX9_9RHOB</name>
<feature type="chain" id="PRO_5046898967" evidence="2">
    <location>
        <begin position="17"/>
        <end position="230"/>
    </location>
</feature>
<evidence type="ECO:0000313" key="4">
    <source>
        <dbReference type="Proteomes" id="UP001138961"/>
    </source>
</evidence>
<dbReference type="RefSeq" id="WP_226748404.1">
    <property type="nucleotide sequence ID" value="NZ_JAJATZ010000004.1"/>
</dbReference>
<dbReference type="EMBL" id="JAJATZ010000004">
    <property type="protein sequence ID" value="MCB5199739.1"/>
    <property type="molecule type" value="Genomic_DNA"/>
</dbReference>
<proteinExistence type="predicted"/>
<evidence type="ECO:0000256" key="1">
    <source>
        <dbReference type="ARBA" id="ARBA00022729"/>
    </source>
</evidence>
<protein>
    <submittedName>
        <fullName evidence="3">VCBS repeat-containing protein</fullName>
    </submittedName>
</protein>
<dbReference type="InterPro" id="IPR028994">
    <property type="entry name" value="Integrin_alpha_N"/>
</dbReference>
<gene>
    <name evidence="3" type="ORF">LGQ03_10850</name>
</gene>